<dbReference type="AlphaFoldDB" id="A0AAV7PQD4"/>
<dbReference type="EMBL" id="JANPWB010000011">
    <property type="protein sequence ID" value="KAJ1129109.1"/>
    <property type="molecule type" value="Genomic_DNA"/>
</dbReference>
<evidence type="ECO:0000313" key="2">
    <source>
        <dbReference type="Proteomes" id="UP001066276"/>
    </source>
</evidence>
<sequence length="89" mass="9651">MQHRVSIDLLEPSQLITGLPRHLPLSRAILAGRPSRMVLLLVSTEFSLDPGQTGHNLGANVRNLIMEALALGLFEVEVADHSTKALSLC</sequence>
<keyword evidence="2" id="KW-1185">Reference proteome</keyword>
<gene>
    <name evidence="1" type="ORF">NDU88_007480</name>
</gene>
<protein>
    <submittedName>
        <fullName evidence="1">Uncharacterized protein</fullName>
    </submittedName>
</protein>
<evidence type="ECO:0000313" key="1">
    <source>
        <dbReference type="EMBL" id="KAJ1129109.1"/>
    </source>
</evidence>
<reference evidence="1" key="1">
    <citation type="journal article" date="2022" name="bioRxiv">
        <title>Sequencing and chromosome-scale assembly of the giantPleurodeles waltlgenome.</title>
        <authorList>
            <person name="Brown T."/>
            <person name="Elewa A."/>
            <person name="Iarovenko S."/>
            <person name="Subramanian E."/>
            <person name="Araus A.J."/>
            <person name="Petzold A."/>
            <person name="Susuki M."/>
            <person name="Suzuki K.-i.T."/>
            <person name="Hayashi T."/>
            <person name="Toyoda A."/>
            <person name="Oliveira C."/>
            <person name="Osipova E."/>
            <person name="Leigh N.D."/>
            <person name="Simon A."/>
            <person name="Yun M.H."/>
        </authorList>
    </citation>
    <scope>NUCLEOTIDE SEQUENCE</scope>
    <source>
        <strain evidence="1">20211129_DDA</strain>
        <tissue evidence="1">Liver</tissue>
    </source>
</reference>
<accession>A0AAV7PQD4</accession>
<dbReference type="Proteomes" id="UP001066276">
    <property type="component" value="Chromosome 7"/>
</dbReference>
<organism evidence="1 2">
    <name type="scientific">Pleurodeles waltl</name>
    <name type="common">Iberian ribbed newt</name>
    <dbReference type="NCBI Taxonomy" id="8319"/>
    <lineage>
        <taxon>Eukaryota</taxon>
        <taxon>Metazoa</taxon>
        <taxon>Chordata</taxon>
        <taxon>Craniata</taxon>
        <taxon>Vertebrata</taxon>
        <taxon>Euteleostomi</taxon>
        <taxon>Amphibia</taxon>
        <taxon>Batrachia</taxon>
        <taxon>Caudata</taxon>
        <taxon>Salamandroidea</taxon>
        <taxon>Salamandridae</taxon>
        <taxon>Pleurodelinae</taxon>
        <taxon>Pleurodeles</taxon>
    </lineage>
</organism>
<proteinExistence type="predicted"/>
<name>A0AAV7PQD4_PLEWA</name>
<comment type="caution">
    <text evidence="1">The sequence shown here is derived from an EMBL/GenBank/DDBJ whole genome shotgun (WGS) entry which is preliminary data.</text>
</comment>